<evidence type="ECO:0000256" key="22">
    <source>
        <dbReference type="SAM" id="SignalP"/>
    </source>
</evidence>
<evidence type="ECO:0000256" key="10">
    <source>
        <dbReference type="ARBA" id="ARBA00022734"/>
    </source>
</evidence>
<comment type="similarity">
    <text evidence="3">In the C-terminal section; belongs to the protein kinase superfamily. Ser/Thr protein kinase family.</text>
</comment>
<dbReference type="GO" id="GO:0005524">
    <property type="term" value="F:ATP binding"/>
    <property type="evidence" value="ECO:0007669"/>
    <property type="project" value="UniProtKB-UniRule"/>
</dbReference>
<dbReference type="Gramene" id="CDY58371">
    <property type="protein sequence ID" value="CDY58371"/>
    <property type="gene ID" value="GSBRNA2T00023499001"/>
</dbReference>
<evidence type="ECO:0000256" key="3">
    <source>
        <dbReference type="ARBA" id="ARBA00010217"/>
    </source>
</evidence>
<dbReference type="Pfam" id="PF00954">
    <property type="entry name" value="S_locus_glycop"/>
    <property type="match status" value="1"/>
</dbReference>
<evidence type="ECO:0000256" key="19">
    <source>
        <dbReference type="PIRNR" id="PIRNR000641"/>
    </source>
</evidence>
<comment type="similarity">
    <text evidence="19">Belongs to the protein kinase superfamily. Ser/Thr protein kinase family.</text>
</comment>
<evidence type="ECO:0000256" key="9">
    <source>
        <dbReference type="ARBA" id="ARBA00022729"/>
    </source>
</evidence>
<dbReference type="Proteomes" id="UP000028999">
    <property type="component" value="Unassembled WGS sequence"/>
</dbReference>
<dbReference type="InterPro" id="IPR008271">
    <property type="entry name" value="Ser/Thr_kinase_AS"/>
</dbReference>
<evidence type="ECO:0000256" key="7">
    <source>
        <dbReference type="ARBA" id="ARBA00022679"/>
    </source>
</evidence>
<dbReference type="InterPro" id="IPR001245">
    <property type="entry name" value="Ser-Thr/Tyr_kinase_cat_dom"/>
</dbReference>
<evidence type="ECO:0000256" key="8">
    <source>
        <dbReference type="ARBA" id="ARBA00022692"/>
    </source>
</evidence>
<reference evidence="27" key="2">
    <citation type="submission" date="2014-06" db="EMBL/GenBank/DDBJ databases">
        <authorList>
            <person name="Genoscope - CEA"/>
        </authorList>
    </citation>
    <scope>NUCLEOTIDE SEQUENCE</scope>
</reference>
<dbReference type="FunFam" id="1.10.510.10:FF:000240">
    <property type="entry name" value="Lectin-domain containing receptor kinase A4.3"/>
    <property type="match status" value="1"/>
</dbReference>
<evidence type="ECO:0000256" key="2">
    <source>
        <dbReference type="ARBA" id="ARBA00008536"/>
    </source>
</evidence>
<dbReference type="PROSITE" id="PS50948">
    <property type="entry name" value="PAN"/>
    <property type="match status" value="1"/>
</dbReference>
<keyword evidence="6 19" id="KW-0723">Serine/threonine-protein kinase</keyword>
<protein>
    <recommendedName>
        <fullName evidence="19">Receptor-like serine/threonine-protein kinase</fullName>
        <ecNumber evidence="19">2.7.11.1</ecNumber>
    </recommendedName>
</protein>
<sequence>MSFSHILSVSLLSIFLFQFGNSGDILRSRDRWVSVKGGGTLVSARETFEAGFFRFAATEGWFLGIWYKNVPERTYVWVGNREEPLLSSDGNLEVYDGKLVIRDKSNAVWSLTRNERRKSSSTTVAQLLDNGKFVLKDPNNDNPEDFFWQSFEEPTDTILPEMKLVWHFRNKYLTSWRAVDDPQPGDYEIFAVLQWKAQQVSYLSIATTENISYTRVQLYHDGSLRHYAWNQSRKKWDQQWSSFLEECDLYRRCTPNAYCHPGVSSSVCECIPGFEYSAINVISEVCVRKKHGACNGDHFSLLPKMNFPDAYNARSYPAINKPEQCGGICLGDCSCTAYSISRSLETGNRNCVTWSGDLVDIRSYSDEGQDLYVRTATGHGKKKSKTGLIVGTCVCISVLALLLALFCYCKRKKKRERERERATTAASIEIMMPREREDAIEDQLSAPMDFAMILNATHNFSQEIGHGGFGYVYKGVLASGEEIAVKKLSEISKQGLDEFRTEVRSILRLRHINIARLYGWSVYKEEKLLIYEYLVNGSLERHLFGGGELNWQTRFHIIKGVAKGLAYIEEGGYNLILHRDLKPDNILLDRDMTPKISDFGLARMCARSEKEVFTQHTAGTHGYISPESLLDGIFSSASDVFSFGVIVLEIVNGKRNRSFSSSIGYLLGYAWNKYNEGNWSEIIDEKIRQECVEYWQVLRCIEVGLLCSQYFARDRPKISLVVAQLQEETIEIQKPKRPGFYPIDEGKSGIPSSSNLQGESSTLLPIQLPPTRFQT</sequence>
<dbReference type="InterPro" id="IPR000858">
    <property type="entry name" value="S_locus_glycoprot_dom"/>
</dbReference>
<dbReference type="GO" id="GO:0060320">
    <property type="term" value="P:rejection of self pollen"/>
    <property type="evidence" value="ECO:0007669"/>
    <property type="project" value="UniProtKB-KW"/>
</dbReference>
<dbReference type="PROSITE" id="PS50011">
    <property type="entry name" value="PROTEIN_KINASE_DOM"/>
    <property type="match status" value="1"/>
</dbReference>
<evidence type="ECO:0000256" key="11">
    <source>
        <dbReference type="ARBA" id="ARBA00022741"/>
    </source>
</evidence>
<dbReference type="GO" id="GO:0030246">
    <property type="term" value="F:carbohydrate binding"/>
    <property type="evidence" value="ECO:0007669"/>
    <property type="project" value="UniProtKB-KW"/>
</dbReference>
<dbReference type="PaxDb" id="3708-A0A078J032"/>
<dbReference type="PROSITE" id="PS00108">
    <property type="entry name" value="PROTEIN_KINASE_ST"/>
    <property type="match status" value="1"/>
</dbReference>
<keyword evidence="7 19" id="KW-0808">Transferase</keyword>
<evidence type="ECO:0000313" key="26">
    <source>
        <dbReference type="EMBL" id="CAF1842750.1"/>
    </source>
</evidence>
<dbReference type="GO" id="GO:0002229">
    <property type="term" value="P:defense response to oomycetes"/>
    <property type="evidence" value="ECO:0007669"/>
    <property type="project" value="UniProtKB-ARBA"/>
</dbReference>
<dbReference type="SMART" id="SM00108">
    <property type="entry name" value="B_lectin"/>
    <property type="match status" value="1"/>
</dbReference>
<feature type="domain" description="Apple" evidence="25">
    <location>
        <begin position="294"/>
        <end position="376"/>
    </location>
</feature>
<dbReference type="InterPro" id="IPR003609">
    <property type="entry name" value="Pan_app"/>
</dbReference>
<evidence type="ECO:0000256" key="16">
    <source>
        <dbReference type="ARBA" id="ARBA00023157"/>
    </source>
</evidence>
<dbReference type="PROSITE" id="PS00107">
    <property type="entry name" value="PROTEIN_KINASE_ATP"/>
    <property type="match status" value="1"/>
</dbReference>
<dbReference type="SMART" id="SM00473">
    <property type="entry name" value="PAN_AP"/>
    <property type="match status" value="1"/>
</dbReference>
<feature type="chain" id="PRO_5040665923" description="Receptor-like serine/threonine-protein kinase" evidence="22">
    <location>
        <begin position="23"/>
        <end position="775"/>
    </location>
</feature>
<feature type="domain" description="Bulb-type lectin" evidence="24">
    <location>
        <begin position="26"/>
        <end position="148"/>
    </location>
</feature>
<dbReference type="PANTHER" id="PTHR47974">
    <property type="entry name" value="OS07G0415500 PROTEIN"/>
    <property type="match status" value="1"/>
</dbReference>
<comment type="similarity">
    <text evidence="2">In the N-terminal section; belongs to the leguminous lectin family.</text>
</comment>
<organism evidence="27 28">
    <name type="scientific">Brassica napus</name>
    <name type="common">Rape</name>
    <dbReference type="NCBI Taxonomy" id="3708"/>
    <lineage>
        <taxon>Eukaryota</taxon>
        <taxon>Viridiplantae</taxon>
        <taxon>Streptophyta</taxon>
        <taxon>Embryophyta</taxon>
        <taxon>Tracheophyta</taxon>
        <taxon>Spermatophyta</taxon>
        <taxon>Magnoliopsida</taxon>
        <taxon>eudicotyledons</taxon>
        <taxon>Gunneridae</taxon>
        <taxon>Pentapetalae</taxon>
        <taxon>rosids</taxon>
        <taxon>malvids</taxon>
        <taxon>Brassicales</taxon>
        <taxon>Brassicaceae</taxon>
        <taxon>Brassiceae</taxon>
        <taxon>Brassica</taxon>
    </lineage>
</organism>
<evidence type="ECO:0000256" key="15">
    <source>
        <dbReference type="ARBA" id="ARBA00023136"/>
    </source>
</evidence>
<dbReference type="CDD" id="cd00028">
    <property type="entry name" value="B_lectin"/>
    <property type="match status" value="1"/>
</dbReference>
<dbReference type="PIRSF" id="PIRSF000641">
    <property type="entry name" value="SRK"/>
    <property type="match status" value="1"/>
</dbReference>
<keyword evidence="4" id="KW-0713">Self-incompatibility</keyword>
<dbReference type="Proteomes" id="UP001295469">
    <property type="component" value="Chromosome C04"/>
</dbReference>
<gene>
    <name evidence="27" type="primary">BnaC04g54970D</name>
    <name evidence="26" type="ORF">DARMORV10_C04P30550.1</name>
    <name evidence="27" type="ORF">GSBRNA2T00023499001</name>
</gene>
<dbReference type="CDD" id="cd01098">
    <property type="entry name" value="PAN_AP_plant"/>
    <property type="match status" value="1"/>
</dbReference>
<keyword evidence="10" id="KW-0430">Lectin</keyword>
<feature type="signal peptide" evidence="22">
    <location>
        <begin position="1"/>
        <end position="22"/>
    </location>
</feature>
<evidence type="ECO:0000256" key="17">
    <source>
        <dbReference type="ARBA" id="ARBA00023170"/>
    </source>
</evidence>
<dbReference type="SMR" id="A0A078J032"/>
<dbReference type="EMBL" id="LK033662">
    <property type="protein sequence ID" value="CDY58371.1"/>
    <property type="molecule type" value="Genomic_DNA"/>
</dbReference>
<evidence type="ECO:0000313" key="27">
    <source>
        <dbReference type="EMBL" id="CDY58371.1"/>
    </source>
</evidence>
<keyword evidence="17" id="KW-0675">Receptor</keyword>
<evidence type="ECO:0000256" key="6">
    <source>
        <dbReference type="ARBA" id="ARBA00022527"/>
    </source>
</evidence>
<keyword evidence="15 21" id="KW-0472">Membrane</keyword>
<dbReference type="InterPro" id="IPR001480">
    <property type="entry name" value="Bulb-type_lectin_dom"/>
</dbReference>
<evidence type="ECO:0000256" key="4">
    <source>
        <dbReference type="ARBA" id="ARBA00022471"/>
    </source>
</evidence>
<dbReference type="Pfam" id="PF08276">
    <property type="entry name" value="PAN_2"/>
    <property type="match status" value="1"/>
</dbReference>
<keyword evidence="11 19" id="KW-0547">Nucleotide-binding</keyword>
<keyword evidence="16" id="KW-1015">Disulfide bond</keyword>
<evidence type="ECO:0000256" key="5">
    <source>
        <dbReference type="ARBA" id="ARBA00022475"/>
    </source>
</evidence>
<evidence type="ECO:0000256" key="12">
    <source>
        <dbReference type="ARBA" id="ARBA00022777"/>
    </source>
</evidence>
<dbReference type="EC" id="2.7.11.1" evidence="19"/>
<evidence type="ECO:0000259" key="25">
    <source>
        <dbReference type="PROSITE" id="PS50948"/>
    </source>
</evidence>
<dbReference type="SUPFAM" id="SSF56112">
    <property type="entry name" value="Protein kinase-like (PK-like)"/>
    <property type="match status" value="1"/>
</dbReference>
<evidence type="ECO:0000256" key="21">
    <source>
        <dbReference type="SAM" id="Phobius"/>
    </source>
</evidence>
<dbReference type="Gene3D" id="1.10.510.10">
    <property type="entry name" value="Transferase(Phosphotransferase) domain 1"/>
    <property type="match status" value="1"/>
</dbReference>
<dbReference type="InterPro" id="IPR017441">
    <property type="entry name" value="Protein_kinase_ATP_BS"/>
</dbReference>
<dbReference type="Pfam" id="PF07714">
    <property type="entry name" value="PK_Tyr_Ser-Thr"/>
    <property type="match status" value="1"/>
</dbReference>
<evidence type="ECO:0000313" key="28">
    <source>
        <dbReference type="Proteomes" id="UP000028999"/>
    </source>
</evidence>
<dbReference type="Gene3D" id="2.90.10.10">
    <property type="entry name" value="Bulb-type lectin domain"/>
    <property type="match status" value="1"/>
</dbReference>
<dbReference type="PROSITE" id="PS50927">
    <property type="entry name" value="BULB_LECTIN"/>
    <property type="match status" value="1"/>
</dbReference>
<dbReference type="InterPro" id="IPR024171">
    <property type="entry name" value="SRK-like_kinase"/>
</dbReference>
<feature type="domain" description="Protein kinase" evidence="23">
    <location>
        <begin position="458"/>
        <end position="750"/>
    </location>
</feature>
<comment type="subcellular location">
    <subcellularLocation>
        <location evidence="1">Cell membrane</location>
        <topology evidence="1">Single-pass type I membrane protein</topology>
    </subcellularLocation>
</comment>
<comment type="catalytic activity">
    <reaction evidence="19">
        <text>L-seryl-[protein] + ATP = O-phospho-L-seryl-[protein] + ADP + H(+)</text>
        <dbReference type="Rhea" id="RHEA:17989"/>
        <dbReference type="Rhea" id="RHEA-COMP:9863"/>
        <dbReference type="Rhea" id="RHEA-COMP:11604"/>
        <dbReference type="ChEBI" id="CHEBI:15378"/>
        <dbReference type="ChEBI" id="CHEBI:29999"/>
        <dbReference type="ChEBI" id="CHEBI:30616"/>
        <dbReference type="ChEBI" id="CHEBI:83421"/>
        <dbReference type="ChEBI" id="CHEBI:456216"/>
        <dbReference type="EC" id="2.7.11.1"/>
    </reaction>
</comment>
<evidence type="ECO:0000256" key="1">
    <source>
        <dbReference type="ARBA" id="ARBA00004251"/>
    </source>
</evidence>
<dbReference type="OMA" id="WSVHERE"/>
<dbReference type="CDD" id="cd00054">
    <property type="entry name" value="EGF_CA"/>
    <property type="match status" value="1"/>
</dbReference>
<dbReference type="InterPro" id="IPR036426">
    <property type="entry name" value="Bulb-type_lectin_dom_sf"/>
</dbReference>
<reference evidence="27 28" key="1">
    <citation type="journal article" date="2014" name="Science">
        <title>Plant genetics. Early allopolyploid evolution in the post-Neolithic Brassica napus oilseed genome.</title>
        <authorList>
            <person name="Chalhoub B."/>
            <person name="Denoeud F."/>
            <person name="Liu S."/>
            <person name="Parkin I.A."/>
            <person name="Tang H."/>
            <person name="Wang X."/>
            <person name="Chiquet J."/>
            <person name="Belcram H."/>
            <person name="Tong C."/>
            <person name="Samans B."/>
            <person name="Correa M."/>
            <person name="Da Silva C."/>
            <person name="Just J."/>
            <person name="Falentin C."/>
            <person name="Koh C.S."/>
            <person name="Le Clainche I."/>
            <person name="Bernard M."/>
            <person name="Bento P."/>
            <person name="Noel B."/>
            <person name="Labadie K."/>
            <person name="Alberti A."/>
            <person name="Charles M."/>
            <person name="Arnaud D."/>
            <person name="Guo H."/>
            <person name="Daviaud C."/>
            <person name="Alamery S."/>
            <person name="Jabbari K."/>
            <person name="Zhao M."/>
            <person name="Edger P.P."/>
            <person name="Chelaifa H."/>
            <person name="Tack D."/>
            <person name="Lassalle G."/>
            <person name="Mestiri I."/>
            <person name="Schnel N."/>
            <person name="Le Paslier M.C."/>
            <person name="Fan G."/>
            <person name="Renault V."/>
            <person name="Bayer P.E."/>
            <person name="Golicz A.A."/>
            <person name="Manoli S."/>
            <person name="Lee T.H."/>
            <person name="Thi V.H."/>
            <person name="Chalabi S."/>
            <person name="Hu Q."/>
            <person name="Fan C."/>
            <person name="Tollenaere R."/>
            <person name="Lu Y."/>
            <person name="Battail C."/>
            <person name="Shen J."/>
            <person name="Sidebottom C.H."/>
            <person name="Wang X."/>
            <person name="Canaguier A."/>
            <person name="Chauveau A."/>
            <person name="Berard A."/>
            <person name="Deniot G."/>
            <person name="Guan M."/>
            <person name="Liu Z."/>
            <person name="Sun F."/>
            <person name="Lim Y.P."/>
            <person name="Lyons E."/>
            <person name="Town C.D."/>
            <person name="Bancroft I."/>
            <person name="Wang X."/>
            <person name="Meng J."/>
            <person name="Ma J."/>
            <person name="Pires J.C."/>
            <person name="King G.J."/>
            <person name="Brunel D."/>
            <person name="Delourme R."/>
            <person name="Renard M."/>
            <person name="Aury J.M."/>
            <person name="Adams K.L."/>
            <person name="Batley J."/>
            <person name="Snowdon R.J."/>
            <person name="Tost J."/>
            <person name="Edwards D."/>
            <person name="Zhou Y."/>
            <person name="Hua W."/>
            <person name="Sharpe A.G."/>
            <person name="Paterson A.H."/>
            <person name="Guan C."/>
            <person name="Wincker P."/>
        </authorList>
    </citation>
    <scope>NUCLEOTIDE SEQUENCE [LARGE SCALE GENOMIC DNA]</scope>
    <source>
        <strain evidence="28">cv. Darmor-bzh</strain>
    </source>
</reference>
<dbReference type="GO" id="GO:0005886">
    <property type="term" value="C:plasma membrane"/>
    <property type="evidence" value="ECO:0007669"/>
    <property type="project" value="UniProtKB-SubCell"/>
</dbReference>
<dbReference type="AlphaFoldDB" id="A0A078J032"/>
<evidence type="ECO:0000256" key="20">
    <source>
        <dbReference type="PROSITE-ProRule" id="PRU10141"/>
    </source>
</evidence>
<keyword evidence="5" id="KW-1003">Cell membrane</keyword>
<dbReference type="InterPro" id="IPR000719">
    <property type="entry name" value="Prot_kinase_dom"/>
</dbReference>
<feature type="transmembrane region" description="Helical" evidence="21">
    <location>
        <begin position="388"/>
        <end position="409"/>
    </location>
</feature>
<name>A0A078J032_BRANA</name>
<comment type="catalytic activity">
    <reaction evidence="19">
        <text>L-threonyl-[protein] + ATP = O-phospho-L-threonyl-[protein] + ADP + H(+)</text>
        <dbReference type="Rhea" id="RHEA:46608"/>
        <dbReference type="Rhea" id="RHEA-COMP:11060"/>
        <dbReference type="Rhea" id="RHEA-COMP:11605"/>
        <dbReference type="ChEBI" id="CHEBI:15378"/>
        <dbReference type="ChEBI" id="CHEBI:30013"/>
        <dbReference type="ChEBI" id="CHEBI:30616"/>
        <dbReference type="ChEBI" id="CHEBI:61977"/>
        <dbReference type="ChEBI" id="CHEBI:456216"/>
        <dbReference type="EC" id="2.7.11.1"/>
    </reaction>
</comment>
<keyword evidence="8 21" id="KW-0812">Transmembrane</keyword>
<dbReference type="SMART" id="SM00220">
    <property type="entry name" value="S_TKc"/>
    <property type="match status" value="1"/>
</dbReference>
<reference evidence="26" key="3">
    <citation type="submission" date="2021-01" db="EMBL/GenBank/DDBJ databases">
        <authorList>
            <consortium name="Genoscope - CEA"/>
            <person name="William W."/>
        </authorList>
    </citation>
    <scope>NUCLEOTIDE SEQUENCE</scope>
</reference>
<evidence type="ECO:0000259" key="23">
    <source>
        <dbReference type="PROSITE" id="PS50011"/>
    </source>
</evidence>
<evidence type="ECO:0000259" key="24">
    <source>
        <dbReference type="PROSITE" id="PS50927"/>
    </source>
</evidence>
<proteinExistence type="inferred from homology"/>
<evidence type="ECO:0000256" key="18">
    <source>
        <dbReference type="ARBA" id="ARBA00023180"/>
    </source>
</evidence>
<dbReference type="STRING" id="3708.A0A078J032"/>
<accession>A0A078J032</accession>
<keyword evidence="14 21" id="KW-1133">Transmembrane helix</keyword>
<dbReference type="InterPro" id="IPR011009">
    <property type="entry name" value="Kinase-like_dom_sf"/>
</dbReference>
<dbReference type="EMBL" id="HG994368">
    <property type="protein sequence ID" value="CAF1842750.1"/>
    <property type="molecule type" value="Genomic_DNA"/>
</dbReference>
<dbReference type="PANTHER" id="PTHR47974:SF23">
    <property type="entry name" value="RECEPTOR-LIKE SERINE_THREONINE-PROTEIN KINASE"/>
    <property type="match status" value="1"/>
</dbReference>
<dbReference type="SUPFAM" id="SSF51110">
    <property type="entry name" value="alpha-D-mannose-specific plant lectins"/>
    <property type="match status" value="1"/>
</dbReference>
<dbReference type="GO" id="GO:0004674">
    <property type="term" value="F:protein serine/threonine kinase activity"/>
    <property type="evidence" value="ECO:0007669"/>
    <property type="project" value="UniProtKB-KW"/>
</dbReference>
<keyword evidence="18" id="KW-0325">Glycoprotein</keyword>
<keyword evidence="9 22" id="KW-0732">Signal</keyword>
<dbReference type="Gene3D" id="3.30.200.20">
    <property type="entry name" value="Phosphorylase Kinase, domain 1"/>
    <property type="match status" value="1"/>
</dbReference>
<dbReference type="Pfam" id="PF01453">
    <property type="entry name" value="B_lectin"/>
    <property type="match status" value="1"/>
</dbReference>
<evidence type="ECO:0000256" key="14">
    <source>
        <dbReference type="ARBA" id="ARBA00022989"/>
    </source>
</evidence>
<keyword evidence="28" id="KW-1185">Reference proteome</keyword>
<keyword evidence="13 19" id="KW-0067">ATP-binding</keyword>
<evidence type="ECO:0000256" key="13">
    <source>
        <dbReference type="ARBA" id="ARBA00022840"/>
    </source>
</evidence>
<feature type="binding site" evidence="20">
    <location>
        <position position="487"/>
    </location>
    <ligand>
        <name>ATP</name>
        <dbReference type="ChEBI" id="CHEBI:30616"/>
    </ligand>
</feature>
<keyword evidence="12 19" id="KW-0418">Kinase</keyword>